<feature type="region of interest" description="Disordered" evidence="1">
    <location>
        <begin position="1"/>
        <end position="23"/>
    </location>
</feature>
<protein>
    <submittedName>
        <fullName evidence="2">Uncharacterized protein</fullName>
    </submittedName>
</protein>
<evidence type="ECO:0000313" key="2">
    <source>
        <dbReference type="EMBL" id="MDH0758062.1"/>
    </source>
</evidence>
<evidence type="ECO:0000313" key="3">
    <source>
        <dbReference type="Proteomes" id="UP001160152"/>
    </source>
</evidence>
<dbReference type="AlphaFoldDB" id="A0ABD4YFK8"/>
<dbReference type="Proteomes" id="UP001160152">
    <property type="component" value="Unassembled WGS sequence"/>
</dbReference>
<gene>
    <name evidence="2" type="ORF">N5C70_15275</name>
</gene>
<sequence length="151" mass="17029">MDKAARAAYDREYRAKNKERKQAYEAQWRAENADHLKARGAKRRLEKRAKCLIAAARVRSRNKGHDFGLDDFSEELQSRIDKGKCELSGVSFDLSPGRKPNSPSLDRINPALGYIPSNVRVICHALNVALGDWGEEALLPIMAGWLARHQC</sequence>
<evidence type="ECO:0000256" key="1">
    <source>
        <dbReference type="SAM" id="MobiDB-lite"/>
    </source>
</evidence>
<proteinExistence type="predicted"/>
<reference evidence="2 3" key="1">
    <citation type="submission" date="2022-09" db="EMBL/GenBank/DDBJ databases">
        <title>Intensive care unit water sources are persistently colonized with multi-drug resistant bacteria and are the site of extensive horizontal gene transfer of antibiotic resistance genes.</title>
        <authorList>
            <person name="Diorio-Toth L."/>
        </authorList>
    </citation>
    <scope>NUCLEOTIDE SEQUENCE [LARGE SCALE GENOMIC DNA]</scope>
    <source>
        <strain evidence="2 3">GD03901</strain>
    </source>
</reference>
<dbReference type="RefSeq" id="WP_280069965.1">
    <property type="nucleotide sequence ID" value="NZ_JAOCBV010000001.1"/>
</dbReference>
<name>A0ABD4YFK8_9PSED</name>
<accession>A0ABD4YFK8</accession>
<dbReference type="EMBL" id="JAOCBV010000001">
    <property type="protein sequence ID" value="MDH0758062.1"/>
    <property type="molecule type" value="Genomic_DNA"/>
</dbReference>
<organism evidence="2 3">
    <name type="scientific">Pseudomonas juntendi</name>
    <dbReference type="NCBI Taxonomy" id="2666183"/>
    <lineage>
        <taxon>Bacteria</taxon>
        <taxon>Pseudomonadati</taxon>
        <taxon>Pseudomonadota</taxon>
        <taxon>Gammaproteobacteria</taxon>
        <taxon>Pseudomonadales</taxon>
        <taxon>Pseudomonadaceae</taxon>
        <taxon>Pseudomonas</taxon>
    </lineage>
</organism>
<comment type="caution">
    <text evidence="2">The sequence shown here is derived from an EMBL/GenBank/DDBJ whole genome shotgun (WGS) entry which is preliminary data.</text>
</comment>
<dbReference type="Gene3D" id="3.30.40.220">
    <property type="match status" value="1"/>
</dbReference>